<comment type="caution">
    <text evidence="3">The sequence shown here is derived from an EMBL/GenBank/DDBJ whole genome shotgun (WGS) entry which is preliminary data.</text>
</comment>
<dbReference type="SUPFAM" id="SSF51261">
    <property type="entry name" value="Duplicated hybrid motif"/>
    <property type="match status" value="1"/>
</dbReference>
<dbReference type="InterPro" id="IPR050570">
    <property type="entry name" value="Cell_wall_metabolism_enzyme"/>
</dbReference>
<protein>
    <submittedName>
        <fullName evidence="3">Peptidase</fullName>
    </submittedName>
</protein>
<dbReference type="InterPro" id="IPR011055">
    <property type="entry name" value="Dup_hybrid_motif"/>
</dbReference>
<dbReference type="InterPro" id="IPR018392">
    <property type="entry name" value="LysM"/>
</dbReference>
<sequence length="318" mass="32842">MQPSPFSQTLQTLANGLFAHSHRPSGSVCTATVITAMSTAASGLLGMALMGRMPAAIARPLPQSIAQTSSQTCPAALDRMQNYQTVSGDSFTSIAAAYQLLPNTLSRFNPGVSSSPPAGTTLLIPPFNGAIAAVSAGETWESLAKRYGSRADILFEINGCVAQVPSSIFIPGGLTVSGGGRSQASLPGYPLSKRSAIALNYGWQPDANRDDLVFNSGIAFAVDTPTEVLAVGSGTVAFAGARPGYGNLIVINHEQGLQTRYANLSEVSVAVGQVVASGASVGNVGGDEPAYLYFEVRQNSASGWVAEDPGRYLPALDL</sequence>
<feature type="domain" description="LysM" evidence="1">
    <location>
        <begin position="83"/>
        <end position="125"/>
    </location>
</feature>
<feature type="domain" description="M23ase beta-sheet core" evidence="2">
    <location>
        <begin position="214"/>
        <end position="300"/>
    </location>
</feature>
<dbReference type="AlphaFoldDB" id="A0A2W4UFG5"/>
<dbReference type="Proteomes" id="UP000249354">
    <property type="component" value="Unassembled WGS sequence"/>
</dbReference>
<organism evidence="3 4">
    <name type="scientific">Leptolyngbya foveolarum</name>
    <dbReference type="NCBI Taxonomy" id="47253"/>
    <lineage>
        <taxon>Bacteria</taxon>
        <taxon>Bacillati</taxon>
        <taxon>Cyanobacteriota</taxon>
        <taxon>Cyanophyceae</taxon>
        <taxon>Leptolyngbyales</taxon>
        <taxon>Leptolyngbyaceae</taxon>
        <taxon>Leptolyngbya group</taxon>
        <taxon>Leptolyngbya</taxon>
    </lineage>
</organism>
<dbReference type="InterPro" id="IPR016047">
    <property type="entry name" value="M23ase_b-sheet_dom"/>
</dbReference>
<dbReference type="PANTHER" id="PTHR21666">
    <property type="entry name" value="PEPTIDASE-RELATED"/>
    <property type="match status" value="1"/>
</dbReference>
<accession>A0A2W4UFG5</accession>
<reference evidence="4" key="1">
    <citation type="submission" date="2018-04" db="EMBL/GenBank/DDBJ databases">
        <authorList>
            <person name="Cornet L."/>
        </authorList>
    </citation>
    <scope>NUCLEOTIDE SEQUENCE [LARGE SCALE GENOMIC DNA]</scope>
</reference>
<evidence type="ECO:0000259" key="2">
    <source>
        <dbReference type="Pfam" id="PF01551"/>
    </source>
</evidence>
<proteinExistence type="predicted"/>
<dbReference type="Pfam" id="PF01551">
    <property type="entry name" value="Peptidase_M23"/>
    <property type="match status" value="1"/>
</dbReference>
<dbReference type="SUPFAM" id="SSF54106">
    <property type="entry name" value="LysM domain"/>
    <property type="match status" value="1"/>
</dbReference>
<reference evidence="3 4" key="2">
    <citation type="submission" date="2018-06" db="EMBL/GenBank/DDBJ databases">
        <title>Metagenomic assembly of (sub)arctic Cyanobacteria and their associated microbiome from non-axenic cultures.</title>
        <authorList>
            <person name="Baurain D."/>
        </authorList>
    </citation>
    <scope>NUCLEOTIDE SEQUENCE [LARGE SCALE GENOMIC DNA]</scope>
    <source>
        <strain evidence="3">ULC129bin1</strain>
    </source>
</reference>
<evidence type="ECO:0000313" key="3">
    <source>
        <dbReference type="EMBL" id="PZO17810.1"/>
    </source>
</evidence>
<feature type="domain" description="LysM" evidence="1">
    <location>
        <begin position="134"/>
        <end position="159"/>
    </location>
</feature>
<dbReference type="CDD" id="cd12797">
    <property type="entry name" value="M23_peptidase"/>
    <property type="match status" value="1"/>
</dbReference>
<evidence type="ECO:0000259" key="1">
    <source>
        <dbReference type="Pfam" id="PF01476"/>
    </source>
</evidence>
<dbReference type="Gene3D" id="3.10.350.10">
    <property type="entry name" value="LysM domain"/>
    <property type="match status" value="1"/>
</dbReference>
<dbReference type="Pfam" id="PF01476">
    <property type="entry name" value="LysM"/>
    <property type="match status" value="2"/>
</dbReference>
<dbReference type="CDD" id="cd00118">
    <property type="entry name" value="LysM"/>
    <property type="match status" value="1"/>
</dbReference>
<dbReference type="EMBL" id="QBMC01000063">
    <property type="protein sequence ID" value="PZO17810.1"/>
    <property type="molecule type" value="Genomic_DNA"/>
</dbReference>
<dbReference type="InterPro" id="IPR036779">
    <property type="entry name" value="LysM_dom_sf"/>
</dbReference>
<gene>
    <name evidence="3" type="ORF">DCF25_10690</name>
</gene>
<dbReference type="GO" id="GO:0004222">
    <property type="term" value="F:metalloendopeptidase activity"/>
    <property type="evidence" value="ECO:0007669"/>
    <property type="project" value="TreeGrafter"/>
</dbReference>
<dbReference type="PANTHER" id="PTHR21666:SF290">
    <property type="entry name" value="PEPTIDASE M23 DOMAIN PROTEIN"/>
    <property type="match status" value="1"/>
</dbReference>
<dbReference type="Gene3D" id="2.70.70.10">
    <property type="entry name" value="Glucose Permease (Domain IIA)"/>
    <property type="match status" value="1"/>
</dbReference>
<evidence type="ECO:0000313" key="4">
    <source>
        <dbReference type="Proteomes" id="UP000249354"/>
    </source>
</evidence>
<name>A0A2W4UFG5_9CYAN</name>